<name>A0A1D8GNQ5_9FIRM</name>
<dbReference type="InterPro" id="IPR050312">
    <property type="entry name" value="IolE/XylAMocC-like"/>
</dbReference>
<dbReference type="Gene3D" id="3.20.20.150">
    <property type="entry name" value="Divalent-metal-dependent TIM barrel enzymes"/>
    <property type="match status" value="1"/>
</dbReference>
<dbReference type="EMBL" id="CP017269">
    <property type="protein sequence ID" value="AOT72571.1"/>
    <property type="molecule type" value="Genomic_DNA"/>
</dbReference>
<protein>
    <submittedName>
        <fullName evidence="2">AP endonuclease</fullName>
    </submittedName>
</protein>
<accession>A0A1D8GNQ5</accession>
<dbReference type="Proteomes" id="UP000095743">
    <property type="component" value="Chromosome"/>
</dbReference>
<dbReference type="PANTHER" id="PTHR12110">
    <property type="entry name" value="HYDROXYPYRUVATE ISOMERASE"/>
    <property type="match status" value="1"/>
</dbReference>
<dbReference type="AlphaFoldDB" id="A0A1D8GNQ5"/>
<evidence type="ECO:0000313" key="2">
    <source>
        <dbReference type="EMBL" id="AOT72571.1"/>
    </source>
</evidence>
<dbReference type="InterPro" id="IPR013022">
    <property type="entry name" value="Xyl_isomerase-like_TIM-brl"/>
</dbReference>
<sequence>MSRPVTLCTGQFADLSFEEVCKIASEMGYDGLEIACWGDHMNVRRAVLDEAYCKERLDILKKYNLKCWAISGHLAGQCVGDAYAYDVRLDNFVPDELNGKPEAIGEWAIKEMEYTAQAAQNMGCYVVTGFMGSPIWKYWYSFPQTTEEMVEQGFDTIVKVWTPILDVFKACNVKFALEVHPTEIAFDYYTAEKLLEKFNLHPSLGFNFDPSHLLWQGVSPVIFLRDFKTHIYHVHMKDVAVRLDGKAGILGSHMSFGDLRRGWNFRSLGHGDVQFPEIIRELNAMNYKGPLSVEWEDSGLDRMFGAKEALEFVKKINFTSSNIAFDDAMRG</sequence>
<dbReference type="SUPFAM" id="SSF51658">
    <property type="entry name" value="Xylose isomerase-like"/>
    <property type="match status" value="1"/>
</dbReference>
<keyword evidence="2" id="KW-0255">Endonuclease</keyword>
<gene>
    <name evidence="2" type="ORF">Gferi_25260</name>
</gene>
<dbReference type="PANTHER" id="PTHR12110:SF21">
    <property type="entry name" value="XYLOSE ISOMERASE-LIKE TIM BARREL DOMAIN-CONTAINING PROTEIN"/>
    <property type="match status" value="1"/>
</dbReference>
<keyword evidence="3" id="KW-1185">Reference proteome</keyword>
<dbReference type="KEGG" id="gfe:Gferi_25260"/>
<dbReference type="InterPro" id="IPR036237">
    <property type="entry name" value="Xyl_isomerase-like_sf"/>
</dbReference>
<dbReference type="OrthoDB" id="9779184at2"/>
<dbReference type="GO" id="GO:0004519">
    <property type="term" value="F:endonuclease activity"/>
    <property type="evidence" value="ECO:0007669"/>
    <property type="project" value="UniProtKB-KW"/>
</dbReference>
<keyword evidence="2" id="KW-0378">Hydrolase</keyword>
<proteinExistence type="predicted"/>
<keyword evidence="2" id="KW-0540">Nuclease</keyword>
<organism evidence="2 3">
    <name type="scientific">Geosporobacter ferrireducens</name>
    <dbReference type="NCBI Taxonomy" id="1424294"/>
    <lineage>
        <taxon>Bacteria</taxon>
        <taxon>Bacillati</taxon>
        <taxon>Bacillota</taxon>
        <taxon>Clostridia</taxon>
        <taxon>Peptostreptococcales</taxon>
        <taxon>Thermotaleaceae</taxon>
        <taxon>Geosporobacter</taxon>
    </lineage>
</organism>
<dbReference type="STRING" id="1424294.Gferi_25260"/>
<dbReference type="Pfam" id="PF01261">
    <property type="entry name" value="AP_endonuc_2"/>
    <property type="match status" value="1"/>
</dbReference>
<evidence type="ECO:0000259" key="1">
    <source>
        <dbReference type="Pfam" id="PF01261"/>
    </source>
</evidence>
<reference evidence="2 3" key="1">
    <citation type="submission" date="2016-09" db="EMBL/GenBank/DDBJ databases">
        <title>Genomic analysis reveals versatility of anaerobic energy metabolism of Geosporobacter ferrireducens IRF9 of phylum Firmicutes.</title>
        <authorList>
            <person name="Kim S.-J."/>
        </authorList>
    </citation>
    <scope>NUCLEOTIDE SEQUENCE [LARGE SCALE GENOMIC DNA]</scope>
    <source>
        <strain evidence="2 3">IRF9</strain>
    </source>
</reference>
<evidence type="ECO:0000313" key="3">
    <source>
        <dbReference type="Proteomes" id="UP000095743"/>
    </source>
</evidence>
<dbReference type="RefSeq" id="WP_069980880.1">
    <property type="nucleotide sequence ID" value="NZ_CP017269.1"/>
</dbReference>
<feature type="domain" description="Xylose isomerase-like TIM barrel" evidence="1">
    <location>
        <begin position="22"/>
        <end position="315"/>
    </location>
</feature>